<accession>A0A8B3CQ46</accession>
<dbReference type="EMBL" id="QHCS01000002">
    <property type="protein sequence ID" value="RHX86088.1"/>
    <property type="molecule type" value="Genomic_DNA"/>
</dbReference>
<dbReference type="InterPro" id="IPR011050">
    <property type="entry name" value="Pectin_lyase_fold/virulence"/>
</dbReference>
<comment type="caution">
    <text evidence="1">The sequence shown here is derived from an EMBL/GenBank/DDBJ whole genome shotgun (WGS) entry which is preliminary data.</text>
</comment>
<evidence type="ECO:0000313" key="1">
    <source>
        <dbReference type="EMBL" id="RHX86088.1"/>
    </source>
</evidence>
<reference evidence="2" key="1">
    <citation type="submission" date="2018-05" db="EMBL/GenBank/DDBJ databases">
        <title>Leptospira yasudae sp. nov. and Leptospira stimsonii sp. nov., two pathogenic species of the genus Leptospira isolated from environmental sources.</title>
        <authorList>
            <person name="Casanovas-Massana A."/>
            <person name="Hamond C."/>
            <person name="Santos L.A."/>
            <person name="Hacker K.P."/>
            <person name="Balassiano I."/>
            <person name="Medeiros M.A."/>
            <person name="Reis M.G."/>
            <person name="Ko A.I."/>
            <person name="Wunder E.A."/>
        </authorList>
    </citation>
    <scope>NUCLEOTIDE SEQUENCE [LARGE SCALE GENOMIC DNA]</scope>
    <source>
        <strain evidence="2">AMB6-RJ</strain>
    </source>
</reference>
<protein>
    <submittedName>
        <fullName evidence="1">Uncharacterized protein</fullName>
    </submittedName>
</protein>
<name>A0A8B3CQ46_9LEPT</name>
<dbReference type="AlphaFoldDB" id="A0A8B3CQ46"/>
<proteinExistence type="predicted"/>
<gene>
    <name evidence="1" type="ORF">DLM78_09445</name>
</gene>
<organism evidence="1 2">
    <name type="scientific">Leptospira stimsonii</name>
    <dbReference type="NCBI Taxonomy" id="2202203"/>
    <lineage>
        <taxon>Bacteria</taxon>
        <taxon>Pseudomonadati</taxon>
        <taxon>Spirochaetota</taxon>
        <taxon>Spirochaetia</taxon>
        <taxon>Leptospirales</taxon>
        <taxon>Leptospiraceae</taxon>
        <taxon>Leptospira</taxon>
    </lineage>
</organism>
<evidence type="ECO:0000313" key="2">
    <source>
        <dbReference type="Proteomes" id="UP000266669"/>
    </source>
</evidence>
<dbReference type="Proteomes" id="UP000266669">
    <property type="component" value="Unassembled WGS sequence"/>
</dbReference>
<dbReference type="SUPFAM" id="SSF51126">
    <property type="entry name" value="Pectin lyase-like"/>
    <property type="match status" value="1"/>
</dbReference>
<sequence length="798" mass="84624">MNKYYKFRYTSKLFFLLLIGFSFFFTCVPKPEGSSFIDTAVFSNFLTNAQTPLNLKIRVQGLANGGFFTITNQDSEVLSITGNGDFEFSKKKPKYSEFSVSVLSQPVVTPSQTCQITNPTGIISPDSNLVEVRCGTKFFNLNLNVYGIATTATGTLSVRNGAVDTLNLTNDGTFSFSGQVPDLGSYSVTILSSPNKHTCVMETLPPSTGSINGSSVTLNVNCLSLIDSLPIDQTAIGPLDNVILTFSKPVTPMSCSFSAPPAPCLGDMSASALAPTVASYTANTLTIRPNMNWNSGLKQCIQLSGCTEAGTNRPFNLPLPKSYAVTNQIKYVNGLGANVGSCGSIATSCNSIQYAVSQCNTFSPCFVLVAQGTYPISVLSDRIILKDQLQLLGGFSLDFQSRDIVAYQTTIQDNLGIGDCGGSDLTSCAAIAGGSLTLTADLVIQGFTIITNPNNAVSTGIWLDNISTGASTFRIDQNKILGTASSAAYGLMQTRSGIYASNVRNFFFITGNYILGGSGNSMSVGLRLFNNTQGFVLNNSISGGSHRNLNDGIDSSIGIAINNMANNTTQSLVIANNIINSFHVNGTPAINAVTSKAIEALSINSPNFYVFHNTMYGGSGITRSYGIHHQSTGVLNLNIVNNQILTNPLATNRVCLNYDVNNVNNASDLRGNNFFGCNPAVASSPGGPFKVCGIEPGPIRDSFLCLTPLTNNTQLNFAHDPIFPNPSGNLDVLLLNSNSKCNSVYGGVDPAYPPAIAQLYRRDITGSIRTSNALPTPVPAGSFGYSIGAFEYNGNCVP</sequence>